<organism evidence="2 3">
    <name type="scientific">Collinsella aerofaciens</name>
    <dbReference type="NCBI Taxonomy" id="74426"/>
    <lineage>
        <taxon>Bacteria</taxon>
        <taxon>Bacillati</taxon>
        <taxon>Actinomycetota</taxon>
        <taxon>Coriobacteriia</taxon>
        <taxon>Coriobacteriales</taxon>
        <taxon>Coriobacteriaceae</taxon>
        <taxon>Collinsella</taxon>
    </lineage>
</organism>
<dbReference type="Gene3D" id="3.40.50.10490">
    <property type="entry name" value="Glucose-6-phosphate isomerase like protein, domain 1"/>
    <property type="match status" value="2"/>
</dbReference>
<feature type="domain" description="SIS" evidence="1">
    <location>
        <begin position="27"/>
        <end position="163"/>
    </location>
</feature>
<evidence type="ECO:0000313" key="3">
    <source>
        <dbReference type="Proteomes" id="UP000095468"/>
    </source>
</evidence>
<dbReference type="EMBL" id="CYYP01000029">
    <property type="protein sequence ID" value="CUO60373.1"/>
    <property type="molecule type" value="Genomic_DNA"/>
</dbReference>
<dbReference type="Proteomes" id="UP000095468">
    <property type="component" value="Unassembled WGS sequence"/>
</dbReference>
<dbReference type="CDD" id="cd05710">
    <property type="entry name" value="SIS_1"/>
    <property type="match status" value="1"/>
</dbReference>
<evidence type="ECO:0000313" key="2">
    <source>
        <dbReference type="EMBL" id="CUO60373.1"/>
    </source>
</evidence>
<gene>
    <name evidence="2" type="primary">frlB_6</name>
    <name evidence="2" type="ORF">ERS852381_01921</name>
</gene>
<reference evidence="2 3" key="1">
    <citation type="submission" date="2015-09" db="EMBL/GenBank/DDBJ databases">
        <authorList>
            <consortium name="Pathogen Informatics"/>
        </authorList>
    </citation>
    <scope>NUCLEOTIDE SEQUENCE [LARGE SCALE GENOMIC DNA]</scope>
    <source>
        <strain evidence="2 3">2789STDY5608823</strain>
    </source>
</reference>
<dbReference type="GO" id="GO:0006487">
    <property type="term" value="P:protein N-linked glycosylation"/>
    <property type="evidence" value="ECO:0007669"/>
    <property type="project" value="TreeGrafter"/>
</dbReference>
<keyword evidence="2" id="KW-0378">Hydrolase</keyword>
<protein>
    <submittedName>
        <fullName evidence="2">Fructosamine deglycase frlB</fullName>
        <ecNumber evidence="2">3.5.-.-</ecNumber>
    </submittedName>
</protein>
<dbReference type="InterPro" id="IPR035488">
    <property type="entry name" value="FrlB_SIS"/>
</dbReference>
<dbReference type="InterPro" id="IPR046348">
    <property type="entry name" value="SIS_dom_sf"/>
</dbReference>
<name>A0A174GD48_9ACTN</name>
<dbReference type="InterPro" id="IPR024713">
    <property type="entry name" value="Fructosamine_deglycase_FrlB"/>
</dbReference>
<dbReference type="RefSeq" id="WP_055287655.1">
    <property type="nucleotide sequence ID" value="NZ_CYYP01000029.1"/>
</dbReference>
<dbReference type="EC" id="3.5.-.-" evidence="2"/>
<dbReference type="PANTHER" id="PTHR10937">
    <property type="entry name" value="GLUCOSAMINE--FRUCTOSE-6-PHOSPHATE AMINOTRANSFERASE, ISOMERIZING"/>
    <property type="match status" value="1"/>
</dbReference>
<accession>A0A174GD48</accession>
<dbReference type="GO" id="GO:0006002">
    <property type="term" value="P:fructose 6-phosphate metabolic process"/>
    <property type="evidence" value="ECO:0007669"/>
    <property type="project" value="TreeGrafter"/>
</dbReference>
<dbReference type="AlphaFoldDB" id="A0A174GD48"/>
<sequence>MFNFDEPRYEKVVSDALALRPQIEAAVDKVCEQGYSNIFFIGCGGTWAHTLPMKYWVETTTADVDVHCEIAAEFLACPPKAFNKDSVCVFSTRTGTTPEIIEAAKFCQEQGARTLMYVSNDNTPATEYADYKFFSFAEDDVLCEAIYTYQITLVARFLKNAGAFPKYDTFMEEFGNIAPYLIKAKDAQDERCAAMAEDFKDTDYHMVIGSGMLWGEAYDYAMCILEEMQWIKTKSIHAAEFFHGTIELCEEGTSLIMLYGEDDTRKLMDRVDNFTHMLADEKGVHVRVNKFDTAEVELPFSDPEFRKIVSPMVTYTITERLSCHLEHVRNHPLTTRRYYHQMNY</sequence>
<dbReference type="GO" id="GO:0016787">
    <property type="term" value="F:hydrolase activity"/>
    <property type="evidence" value="ECO:0007669"/>
    <property type="project" value="UniProtKB-KW"/>
</dbReference>
<evidence type="ECO:0000259" key="1">
    <source>
        <dbReference type="PROSITE" id="PS51464"/>
    </source>
</evidence>
<dbReference type="PANTHER" id="PTHR10937:SF14">
    <property type="entry name" value="FRUCTOSELYSINE 6-PHOSPHATE DEGLYCASE"/>
    <property type="match status" value="1"/>
</dbReference>
<dbReference type="Pfam" id="PF01380">
    <property type="entry name" value="SIS"/>
    <property type="match status" value="1"/>
</dbReference>
<dbReference type="InterPro" id="IPR001347">
    <property type="entry name" value="SIS_dom"/>
</dbReference>
<dbReference type="SUPFAM" id="SSF53697">
    <property type="entry name" value="SIS domain"/>
    <property type="match status" value="1"/>
</dbReference>
<proteinExistence type="predicted"/>
<dbReference type="GO" id="GO:0006047">
    <property type="term" value="P:UDP-N-acetylglucosamine metabolic process"/>
    <property type="evidence" value="ECO:0007669"/>
    <property type="project" value="TreeGrafter"/>
</dbReference>
<dbReference type="PIRSF" id="PIRSF009290">
    <property type="entry name" value="FrlB"/>
    <property type="match status" value="1"/>
</dbReference>
<dbReference type="PROSITE" id="PS51464">
    <property type="entry name" value="SIS"/>
    <property type="match status" value="1"/>
</dbReference>
<dbReference type="GO" id="GO:0004360">
    <property type="term" value="F:glutamine-fructose-6-phosphate transaminase (isomerizing) activity"/>
    <property type="evidence" value="ECO:0007669"/>
    <property type="project" value="TreeGrafter"/>
</dbReference>
<dbReference type="GO" id="GO:0097367">
    <property type="term" value="F:carbohydrate derivative binding"/>
    <property type="evidence" value="ECO:0007669"/>
    <property type="project" value="InterPro"/>
</dbReference>